<evidence type="ECO:0000313" key="1">
    <source>
        <dbReference type="EMBL" id="UVI36660.1"/>
    </source>
</evidence>
<name>A0ABY5SQ22_9MICO</name>
<organism evidence="1 2">
    <name type="scientific">Brevibacterium spongiae</name>
    <dbReference type="NCBI Taxonomy" id="2909672"/>
    <lineage>
        <taxon>Bacteria</taxon>
        <taxon>Bacillati</taxon>
        <taxon>Actinomycetota</taxon>
        <taxon>Actinomycetes</taxon>
        <taxon>Micrococcales</taxon>
        <taxon>Brevibacteriaceae</taxon>
        <taxon>Brevibacterium</taxon>
    </lineage>
</organism>
<keyword evidence="2" id="KW-1185">Reference proteome</keyword>
<gene>
    <name evidence="1" type="ORF">L1F31_03035</name>
</gene>
<dbReference type="EMBL" id="CP093443">
    <property type="protein sequence ID" value="UVI36660.1"/>
    <property type="molecule type" value="Genomic_DNA"/>
</dbReference>
<protein>
    <submittedName>
        <fullName evidence="1">Uncharacterized protein</fullName>
    </submittedName>
</protein>
<accession>A0ABY5SQ22</accession>
<dbReference type="Proteomes" id="UP001064879">
    <property type="component" value="Chromosome"/>
</dbReference>
<reference evidence="1" key="1">
    <citation type="submission" date="2022-03" db="EMBL/GenBank/DDBJ databases">
        <title>Brevibacterium spongiae sp. nov., isolated from marine sponge.</title>
        <authorList>
            <person name="Li Z."/>
            <person name="Zhang M."/>
        </authorList>
    </citation>
    <scope>NUCLEOTIDE SEQUENCE</scope>
    <source>
        <strain evidence="1">WHS-Z9</strain>
    </source>
</reference>
<sequence length="585" mass="64032">MFVRHAAPKLLTRIDHPAWTRFSTGLTGTETVLLISAPAGLGRGWFARSWPGDQDVLTVHVGNDAKFSNPGEANTASSLAEAFEKLRTDGLTRPGSQRRAAIVLDSPIIDWTVLATHGYGLARVPDLLLSVDEITALSENSDAAPPRSENDHDHRTAAEELHRLTGGWLEPTLLLLSEPSALDRAHEALLPFLSHWIDSQHNGWEMAKSAFLDPLTTQTLSVFFSEIHGDPPLVEDLITAGFLVPGEDGTPFMPDLIRRALKTLVRQNDPALADDLIAVAIDAVAESADLVTAVQHAAAHRHWRALGTVLVERGMELFVSDARIIRRLLALTPETFVDQWLGDFSGAAIRLLKGARTDGMSFVLPDGRLEYERDGLASRMRTHTIRLYRNPGAQALVFGLIEVGYLRIAGHDTQAATAASRLITALHTVESRSQLRPALASVVSLHAGVALEIGGDTATAYSSYLAAFYHVEETDHAFLLSDTTSKLALHTALRGDTHAAREWIAEHDQWIGKVDWGLPTVARNAQLARVLVALADLDLEEMNDALSVLPAAPDQNETWQVHAYLLAMFNLLECDSLKWPHLEQK</sequence>
<dbReference type="RefSeq" id="WP_265419225.1">
    <property type="nucleotide sequence ID" value="NZ_CP093443.1"/>
</dbReference>
<proteinExistence type="predicted"/>
<evidence type="ECO:0000313" key="2">
    <source>
        <dbReference type="Proteomes" id="UP001064879"/>
    </source>
</evidence>